<protein>
    <submittedName>
        <fullName evidence="2">Uncharacterized protein</fullName>
    </submittedName>
</protein>
<evidence type="ECO:0000313" key="2">
    <source>
        <dbReference type="WBParaSite" id="nRc.2.0.1.t06744-RA"/>
    </source>
</evidence>
<name>A0A915HXX9_ROMCU</name>
<organism evidence="1 2">
    <name type="scientific">Romanomermis culicivorax</name>
    <name type="common">Nematode worm</name>
    <dbReference type="NCBI Taxonomy" id="13658"/>
    <lineage>
        <taxon>Eukaryota</taxon>
        <taxon>Metazoa</taxon>
        <taxon>Ecdysozoa</taxon>
        <taxon>Nematoda</taxon>
        <taxon>Enoplea</taxon>
        <taxon>Dorylaimia</taxon>
        <taxon>Mermithida</taxon>
        <taxon>Mermithoidea</taxon>
        <taxon>Mermithidae</taxon>
        <taxon>Romanomermis</taxon>
    </lineage>
</organism>
<proteinExistence type="predicted"/>
<dbReference type="Proteomes" id="UP000887565">
    <property type="component" value="Unplaced"/>
</dbReference>
<sequence>MWMEVIYSMSQGVVHVPTYSPKSENKKLCMTRVH</sequence>
<dbReference type="AlphaFoldDB" id="A0A915HXX9"/>
<dbReference type="WBParaSite" id="nRc.2.0.1.t06744-RA">
    <property type="protein sequence ID" value="nRc.2.0.1.t06744-RA"/>
    <property type="gene ID" value="nRc.2.0.1.g06744"/>
</dbReference>
<evidence type="ECO:0000313" key="1">
    <source>
        <dbReference type="Proteomes" id="UP000887565"/>
    </source>
</evidence>
<keyword evidence="1" id="KW-1185">Reference proteome</keyword>
<accession>A0A915HXX9</accession>
<reference evidence="2" key="1">
    <citation type="submission" date="2022-11" db="UniProtKB">
        <authorList>
            <consortium name="WormBaseParasite"/>
        </authorList>
    </citation>
    <scope>IDENTIFICATION</scope>
</reference>